<evidence type="ECO:0000256" key="1">
    <source>
        <dbReference type="SAM" id="MobiDB-lite"/>
    </source>
</evidence>
<gene>
    <name evidence="2" type="ORF">RPMA_12310</name>
</gene>
<dbReference type="Pfam" id="PF07750">
    <property type="entry name" value="GcrA"/>
    <property type="match status" value="1"/>
</dbReference>
<evidence type="ECO:0008006" key="4">
    <source>
        <dbReference type="Google" id="ProtNLM"/>
    </source>
</evidence>
<sequence>MRVETEFRAAAKWTPEQDEQLKKLVMSNRSFRDAVTVINTEHGTSFSRSAAIGRANRLGLCNPMPKSEQGLRKSRRVEKILEAKKKRQDARPLREPKFKAEPVEAAPAFAGMLGLSLHDLFEMSGDRPNQCRAIEGDTADALYCGATTRAGRAWCDHHHGRFTTKPEPRLRAADASRRGRKVSNYVGSHEAA</sequence>
<dbReference type="Proteomes" id="UP000682843">
    <property type="component" value="Chromosome"/>
</dbReference>
<keyword evidence="3" id="KW-1185">Reference proteome</keyword>
<name>A0ABX8ACJ3_9BRAD</name>
<dbReference type="InterPro" id="IPR011681">
    <property type="entry name" value="GcrA"/>
</dbReference>
<evidence type="ECO:0000313" key="2">
    <source>
        <dbReference type="EMBL" id="QUS39530.1"/>
    </source>
</evidence>
<dbReference type="RefSeq" id="WP_211913075.1">
    <property type="nucleotide sequence ID" value="NZ_CP036498.1"/>
</dbReference>
<evidence type="ECO:0000313" key="3">
    <source>
        <dbReference type="Proteomes" id="UP000682843"/>
    </source>
</evidence>
<accession>A0ABX8ACJ3</accession>
<proteinExistence type="predicted"/>
<organism evidence="2 3">
    <name type="scientific">Tardiphaga alba</name>
    <dbReference type="NCBI Taxonomy" id="340268"/>
    <lineage>
        <taxon>Bacteria</taxon>
        <taxon>Pseudomonadati</taxon>
        <taxon>Pseudomonadota</taxon>
        <taxon>Alphaproteobacteria</taxon>
        <taxon>Hyphomicrobiales</taxon>
        <taxon>Nitrobacteraceae</taxon>
        <taxon>Tardiphaga</taxon>
    </lineage>
</organism>
<protein>
    <recommendedName>
        <fullName evidence="4">GcrA cell cycle regulator</fullName>
    </recommendedName>
</protein>
<reference evidence="2 3" key="1">
    <citation type="submission" date="2019-02" db="EMBL/GenBank/DDBJ databases">
        <title>Emended description of the genus Rhodopseudomonas and description of Rhodopseudomonas albus sp. nov., a non-phototrophic, heavy-metal-tolerant bacterium isolated from garden soil.</title>
        <authorList>
            <person name="Bao Z."/>
            <person name="Cao W.W."/>
            <person name="Sato Y."/>
            <person name="Nishizawa T."/>
            <person name="Zhao J."/>
            <person name="Guo Y."/>
            <person name="Ohta H."/>
        </authorList>
    </citation>
    <scope>NUCLEOTIDE SEQUENCE [LARGE SCALE GENOMIC DNA]</scope>
    <source>
        <strain evidence="2 3">SK50-23</strain>
    </source>
</reference>
<dbReference type="EMBL" id="CP036498">
    <property type="protein sequence ID" value="QUS39530.1"/>
    <property type="molecule type" value="Genomic_DNA"/>
</dbReference>
<feature type="region of interest" description="Disordered" evidence="1">
    <location>
        <begin position="169"/>
        <end position="192"/>
    </location>
</feature>